<feature type="binding site" evidence="7">
    <location>
        <position position="196"/>
    </location>
    <ligand>
        <name>Zn(2+)</name>
        <dbReference type="ChEBI" id="CHEBI:29105"/>
    </ligand>
</feature>
<feature type="transmembrane region" description="Helical" evidence="8">
    <location>
        <begin position="193"/>
        <end position="214"/>
    </location>
</feature>
<dbReference type="GO" id="GO:0005886">
    <property type="term" value="C:plasma membrane"/>
    <property type="evidence" value="ECO:0007669"/>
    <property type="project" value="UniProtKB-SubCell"/>
</dbReference>
<dbReference type="PANTHER" id="PTHR20855">
    <property type="entry name" value="ADIPOR/PROGESTIN RECEPTOR-RELATED"/>
    <property type="match status" value="1"/>
</dbReference>
<gene>
    <name evidence="9" type="ORF">FHG64_18175</name>
</gene>
<dbReference type="OrthoDB" id="9813689at2"/>
<reference evidence="9 10" key="1">
    <citation type="submission" date="2019-06" db="EMBL/GenBank/DDBJ databases">
        <title>Complete genome sequence of Antarcticibacterium flavum KCTC 52984T from an Antarctic marine sediment.</title>
        <authorList>
            <person name="Lee Y.M."/>
            <person name="Shin S.C."/>
        </authorList>
    </citation>
    <scope>NUCLEOTIDE SEQUENCE [LARGE SCALE GENOMIC DNA]</scope>
    <source>
        <strain evidence="9 10">KCTC 52984</strain>
    </source>
</reference>
<sequence>MKTEPSPGYYPPYEETLNVISHGFGFVLSILGLVLLIDRAANFGDSVLLASFSIFGASMILLYAASTFYHSATNKRLRYRLNILDHAAIYVLIAGTYTPFALVTIQGVTGWSMFGVVWAMALIGVILKLFYTGRYHTLSTVMYVVMGWIIVFAIKPLFENLDLPGLLWLFAGGISYTLGAVIFSLDRIKYNHAIFHLFVLAGSFCHFLSIYFYVLPGEPVGM</sequence>
<evidence type="ECO:0000313" key="10">
    <source>
        <dbReference type="Proteomes" id="UP000309016"/>
    </source>
</evidence>
<dbReference type="NCBIfam" id="TIGR01065">
    <property type="entry name" value="hlyIII"/>
    <property type="match status" value="1"/>
</dbReference>
<dbReference type="EMBL" id="CP040812">
    <property type="protein sequence ID" value="QCY71487.1"/>
    <property type="molecule type" value="Genomic_DNA"/>
</dbReference>
<keyword evidence="3" id="KW-1003">Cell membrane</keyword>
<keyword evidence="5 8" id="KW-1133">Transmembrane helix</keyword>
<comment type="similarity">
    <text evidence="2">Belongs to the UPF0073 (Hly-III) family.</text>
</comment>
<organism evidence="9 10">
    <name type="scientific">Antarcticibacterium flavum</name>
    <dbReference type="NCBI Taxonomy" id="2058175"/>
    <lineage>
        <taxon>Bacteria</taxon>
        <taxon>Pseudomonadati</taxon>
        <taxon>Bacteroidota</taxon>
        <taxon>Flavobacteriia</taxon>
        <taxon>Flavobacteriales</taxon>
        <taxon>Flavobacteriaceae</taxon>
        <taxon>Antarcticibacterium</taxon>
    </lineage>
</organism>
<feature type="transmembrane region" description="Helical" evidence="8">
    <location>
        <begin position="47"/>
        <end position="66"/>
    </location>
</feature>
<dbReference type="PANTHER" id="PTHR20855:SF3">
    <property type="entry name" value="LD03007P"/>
    <property type="match status" value="1"/>
</dbReference>
<keyword evidence="6 8" id="KW-0472">Membrane</keyword>
<comment type="subcellular location">
    <subcellularLocation>
        <location evidence="1">Cell membrane</location>
        <topology evidence="1">Multi-pass membrane protein</topology>
    </subcellularLocation>
</comment>
<dbReference type="KEGG" id="afla:FHG64_18175"/>
<evidence type="ECO:0000256" key="6">
    <source>
        <dbReference type="ARBA" id="ARBA00023136"/>
    </source>
</evidence>
<keyword evidence="7" id="KW-0479">Metal-binding</keyword>
<dbReference type="Pfam" id="PF03006">
    <property type="entry name" value="HlyIII"/>
    <property type="match status" value="1"/>
</dbReference>
<evidence type="ECO:0000256" key="7">
    <source>
        <dbReference type="PIRSR" id="PIRSR604254-1"/>
    </source>
</evidence>
<feature type="binding site" evidence="7">
    <location>
        <position position="192"/>
    </location>
    <ligand>
        <name>Zn(2+)</name>
        <dbReference type="ChEBI" id="CHEBI:29105"/>
    </ligand>
</feature>
<dbReference type="InterPro" id="IPR004254">
    <property type="entry name" value="AdipoR/HlyIII-related"/>
</dbReference>
<feature type="transmembrane region" description="Helical" evidence="8">
    <location>
        <begin position="87"/>
        <end position="105"/>
    </location>
</feature>
<feature type="binding site" evidence="7">
    <location>
        <position position="70"/>
    </location>
    <ligand>
        <name>Zn(2+)</name>
        <dbReference type="ChEBI" id="CHEBI:29105"/>
    </ligand>
</feature>
<keyword evidence="10" id="KW-1185">Reference proteome</keyword>
<protein>
    <submittedName>
        <fullName evidence="9">Hemolysin III family protein</fullName>
    </submittedName>
</protein>
<evidence type="ECO:0000256" key="8">
    <source>
        <dbReference type="SAM" id="Phobius"/>
    </source>
</evidence>
<feature type="transmembrane region" description="Helical" evidence="8">
    <location>
        <begin position="138"/>
        <end position="154"/>
    </location>
</feature>
<feature type="transmembrane region" description="Helical" evidence="8">
    <location>
        <begin position="20"/>
        <end position="41"/>
    </location>
</feature>
<keyword evidence="7" id="KW-0862">Zinc</keyword>
<proteinExistence type="inferred from homology"/>
<dbReference type="RefSeq" id="WP_139068019.1">
    <property type="nucleotide sequence ID" value="NZ_CP040812.1"/>
</dbReference>
<dbReference type="InterPro" id="IPR005744">
    <property type="entry name" value="Hy-lIII"/>
</dbReference>
<dbReference type="GO" id="GO:0046872">
    <property type="term" value="F:metal ion binding"/>
    <property type="evidence" value="ECO:0007669"/>
    <property type="project" value="UniProtKB-KW"/>
</dbReference>
<dbReference type="Proteomes" id="UP000309016">
    <property type="component" value="Chromosome"/>
</dbReference>
<dbReference type="AlphaFoldDB" id="A0A5B7X7S6"/>
<evidence type="ECO:0000256" key="4">
    <source>
        <dbReference type="ARBA" id="ARBA00022692"/>
    </source>
</evidence>
<keyword evidence="4 8" id="KW-0812">Transmembrane</keyword>
<evidence type="ECO:0000313" key="9">
    <source>
        <dbReference type="EMBL" id="QCY71487.1"/>
    </source>
</evidence>
<evidence type="ECO:0000256" key="3">
    <source>
        <dbReference type="ARBA" id="ARBA00022475"/>
    </source>
</evidence>
<feature type="transmembrane region" description="Helical" evidence="8">
    <location>
        <begin position="166"/>
        <end position="186"/>
    </location>
</feature>
<dbReference type="GO" id="GO:0140911">
    <property type="term" value="F:pore-forming activity"/>
    <property type="evidence" value="ECO:0007669"/>
    <property type="project" value="InterPro"/>
</dbReference>
<name>A0A5B7X7S6_9FLAO</name>
<evidence type="ECO:0000256" key="2">
    <source>
        <dbReference type="ARBA" id="ARBA00008488"/>
    </source>
</evidence>
<evidence type="ECO:0000256" key="5">
    <source>
        <dbReference type="ARBA" id="ARBA00022989"/>
    </source>
</evidence>
<feature type="transmembrane region" description="Helical" evidence="8">
    <location>
        <begin position="111"/>
        <end position="131"/>
    </location>
</feature>
<evidence type="ECO:0000256" key="1">
    <source>
        <dbReference type="ARBA" id="ARBA00004651"/>
    </source>
</evidence>
<accession>A0A5B7X7S6</accession>